<evidence type="ECO:0000313" key="11">
    <source>
        <dbReference type="Proteomes" id="UP001310890"/>
    </source>
</evidence>
<dbReference type="Gene3D" id="3.40.50.300">
    <property type="entry name" value="P-loop containing nucleotide triphosphate hydrolases"/>
    <property type="match status" value="1"/>
</dbReference>
<gene>
    <name evidence="10" type="ORF">LTR62_007189</name>
</gene>
<evidence type="ECO:0000256" key="2">
    <source>
        <dbReference type="ARBA" id="ARBA00011043"/>
    </source>
</evidence>
<evidence type="ECO:0000256" key="5">
    <source>
        <dbReference type="ARBA" id="ARBA00023134"/>
    </source>
</evidence>
<evidence type="ECO:0000256" key="3">
    <source>
        <dbReference type="ARBA" id="ARBA00022694"/>
    </source>
</evidence>
<dbReference type="InterPro" id="IPR025867">
    <property type="entry name" value="MnmE_helical"/>
</dbReference>
<dbReference type="HAMAP" id="MF_00379">
    <property type="entry name" value="GTPase_MnmE"/>
    <property type="match status" value="1"/>
</dbReference>
<protein>
    <submittedName>
        <fullName evidence="10">Uncharacterized protein</fullName>
    </submittedName>
</protein>
<evidence type="ECO:0000256" key="1">
    <source>
        <dbReference type="ARBA" id="ARBA00004173"/>
    </source>
</evidence>
<organism evidence="10 11">
    <name type="scientific">Meristemomyces frigidus</name>
    <dbReference type="NCBI Taxonomy" id="1508187"/>
    <lineage>
        <taxon>Eukaryota</taxon>
        <taxon>Fungi</taxon>
        <taxon>Dikarya</taxon>
        <taxon>Ascomycota</taxon>
        <taxon>Pezizomycotina</taxon>
        <taxon>Dothideomycetes</taxon>
        <taxon>Dothideomycetidae</taxon>
        <taxon>Mycosphaerellales</taxon>
        <taxon>Teratosphaeriaceae</taxon>
        <taxon>Meristemomyces</taxon>
    </lineage>
</organism>
<dbReference type="NCBIfam" id="NF003661">
    <property type="entry name" value="PRK05291.1-3"/>
    <property type="match status" value="1"/>
</dbReference>
<reference evidence="10" key="1">
    <citation type="submission" date="2023-08" db="EMBL/GenBank/DDBJ databases">
        <title>Black Yeasts Isolated from many extreme environments.</title>
        <authorList>
            <person name="Coleine C."/>
            <person name="Stajich J.E."/>
            <person name="Selbmann L."/>
        </authorList>
    </citation>
    <scope>NUCLEOTIDE SEQUENCE</scope>
    <source>
        <strain evidence="10">CCFEE 5401</strain>
    </source>
</reference>
<evidence type="ECO:0000256" key="6">
    <source>
        <dbReference type="SAM" id="MobiDB-lite"/>
    </source>
</evidence>
<dbReference type="SUPFAM" id="SSF103025">
    <property type="entry name" value="Folate-binding domain"/>
    <property type="match status" value="1"/>
</dbReference>
<dbReference type="Gene3D" id="3.30.1360.120">
    <property type="entry name" value="Probable tRNA modification gtpase trme, domain 1"/>
    <property type="match status" value="1"/>
</dbReference>
<evidence type="ECO:0000313" key="10">
    <source>
        <dbReference type="EMBL" id="KAK5109207.1"/>
    </source>
</evidence>
<dbReference type="InterPro" id="IPR004520">
    <property type="entry name" value="GTPase_MnmE"/>
</dbReference>
<dbReference type="GO" id="GO:0005525">
    <property type="term" value="F:GTP binding"/>
    <property type="evidence" value="ECO:0007669"/>
    <property type="project" value="UniProtKB-KW"/>
</dbReference>
<dbReference type="GO" id="GO:0002098">
    <property type="term" value="P:tRNA wobble uridine modification"/>
    <property type="evidence" value="ECO:0007669"/>
    <property type="project" value="TreeGrafter"/>
</dbReference>
<comment type="subcellular location">
    <subcellularLocation>
        <location evidence="1">Mitochondrion</location>
    </subcellularLocation>
</comment>
<proteinExistence type="inferred from homology"/>
<evidence type="ECO:0000259" key="9">
    <source>
        <dbReference type="Pfam" id="PF12631"/>
    </source>
</evidence>
<dbReference type="CDD" id="cd14858">
    <property type="entry name" value="TrmE_N"/>
    <property type="match status" value="1"/>
</dbReference>
<dbReference type="InterPro" id="IPR027417">
    <property type="entry name" value="P-loop_NTPase"/>
</dbReference>
<dbReference type="GO" id="GO:0005739">
    <property type="term" value="C:mitochondrion"/>
    <property type="evidence" value="ECO:0007669"/>
    <property type="project" value="UniProtKB-SubCell"/>
</dbReference>
<dbReference type="InterPro" id="IPR006073">
    <property type="entry name" value="GTP-bd"/>
</dbReference>
<dbReference type="GO" id="GO:0003924">
    <property type="term" value="F:GTPase activity"/>
    <property type="evidence" value="ECO:0007669"/>
    <property type="project" value="InterPro"/>
</dbReference>
<dbReference type="InterPro" id="IPR031168">
    <property type="entry name" value="G_TrmE"/>
</dbReference>
<dbReference type="SUPFAM" id="SSF116878">
    <property type="entry name" value="TrmE connector domain"/>
    <property type="match status" value="1"/>
</dbReference>
<dbReference type="SUPFAM" id="SSF52540">
    <property type="entry name" value="P-loop containing nucleoside triphosphate hydrolases"/>
    <property type="match status" value="1"/>
</dbReference>
<dbReference type="InterPro" id="IPR027368">
    <property type="entry name" value="MnmE_dom2"/>
</dbReference>
<dbReference type="Proteomes" id="UP001310890">
    <property type="component" value="Unassembled WGS sequence"/>
</dbReference>
<dbReference type="PANTHER" id="PTHR42714:SF2">
    <property type="entry name" value="TRNA MODIFICATION GTPASE GTPBP3, MITOCHONDRIAL"/>
    <property type="match status" value="1"/>
</dbReference>
<sequence length="635" mass="68103">MLTLHCASNFHRSNLFGSARLRSMKALLPQWRAVKRSLSLFPSTGGPAIRPRIPFREHPPQSPASVSPRPAKCRPINAPAHRTLVTTAPPVADEPTIYALSTAPGRAAIAIIRISGPAALHIYHALCPGRKPPKPRVACVRTLYHPRPRSGDTENVLDSSALVLFFPGPRTVTGEDVLELHVHGGSAVVRAILGAIPLCFPSSGSSSNGNRIRYAEPGEFTRRAFMNGRLDLTRVEALGDVLAATTEQQRRLSVRGTVGGLAKRYEAWRRDLLYARGELEALIDFSEDQHFDESPAELCISVAGQVAKLRALLGVHRDNAVKGELLRNGIKISLLGAPNAGKSSLLNRVVGREAAIVSREPGTTRDVVEVGLDLGGYLCLLGDTAGLRKAKEAVAAVQMEGGASEVIGKIEQEGMRRAKLRAEESDVVIAVLSFETVNGELHLQLDEEVLTTAAELVRTKGNTVVVVNKMDKVAPEIVTEAKNAVLAALPGLLPELVFPISCLAESATHVKADADAGQIQTFLTGLIRHFDSLTTALAPDGDLSIWQESLGATERHRLLLEDCIGYLDAFLEEVQHATASVAADEKGDEKEADIVLAAEHLRSAAQCLAKITGQGEAGDVEEVLGVVFEKFCVGK</sequence>
<feature type="region of interest" description="Disordered" evidence="6">
    <location>
        <begin position="51"/>
        <end position="72"/>
    </location>
</feature>
<dbReference type="Pfam" id="PF01926">
    <property type="entry name" value="MMR_HSR1"/>
    <property type="match status" value="1"/>
</dbReference>
<dbReference type="InterPro" id="IPR005225">
    <property type="entry name" value="Small_GTP-bd"/>
</dbReference>
<dbReference type="Pfam" id="PF12631">
    <property type="entry name" value="MnmE_helical"/>
    <property type="match status" value="1"/>
</dbReference>
<comment type="similarity">
    <text evidence="2">Belongs to the TRAFAC class TrmE-Era-EngA-EngB-Septin-like GTPase superfamily. TrmE GTPase family.</text>
</comment>
<dbReference type="Pfam" id="PF10396">
    <property type="entry name" value="TrmE_N"/>
    <property type="match status" value="1"/>
</dbReference>
<dbReference type="AlphaFoldDB" id="A0AAN7TB18"/>
<evidence type="ECO:0000259" key="7">
    <source>
        <dbReference type="Pfam" id="PF01926"/>
    </source>
</evidence>
<dbReference type="NCBIfam" id="TIGR00231">
    <property type="entry name" value="small_GTP"/>
    <property type="match status" value="1"/>
</dbReference>
<feature type="domain" description="GTP-binding protein TrmE N-terminal" evidence="8">
    <location>
        <begin position="96"/>
        <end position="229"/>
    </location>
</feature>
<dbReference type="Gene3D" id="1.20.120.430">
    <property type="entry name" value="tRNA modification GTPase MnmE domain 2"/>
    <property type="match status" value="1"/>
</dbReference>
<dbReference type="EMBL" id="JAVRRL010000068">
    <property type="protein sequence ID" value="KAK5109207.1"/>
    <property type="molecule type" value="Genomic_DNA"/>
</dbReference>
<comment type="caution">
    <text evidence="10">The sequence shown here is derived from an EMBL/GenBank/DDBJ whole genome shotgun (WGS) entry which is preliminary data.</text>
</comment>
<dbReference type="FunFam" id="3.30.1360.120:FF:000007">
    <property type="entry name" value="tRNA modification GTPase GTPBP3, mitochondrial"/>
    <property type="match status" value="1"/>
</dbReference>
<keyword evidence="4" id="KW-0547">Nucleotide-binding</keyword>
<dbReference type="InterPro" id="IPR027266">
    <property type="entry name" value="TrmE/GcvT-like"/>
</dbReference>
<accession>A0AAN7TB18</accession>
<feature type="domain" description="MnmE helical" evidence="9">
    <location>
        <begin position="232"/>
        <end position="632"/>
    </location>
</feature>
<evidence type="ECO:0000259" key="8">
    <source>
        <dbReference type="Pfam" id="PF10396"/>
    </source>
</evidence>
<dbReference type="InterPro" id="IPR018948">
    <property type="entry name" value="GTP-bd_TrmE_N"/>
</dbReference>
<dbReference type="GO" id="GO:0030488">
    <property type="term" value="P:tRNA methylation"/>
    <property type="evidence" value="ECO:0007669"/>
    <property type="project" value="TreeGrafter"/>
</dbReference>
<dbReference type="PANTHER" id="PTHR42714">
    <property type="entry name" value="TRNA MODIFICATION GTPASE GTPBP3"/>
    <property type="match status" value="1"/>
</dbReference>
<name>A0AAN7TB18_9PEZI</name>
<dbReference type="CDD" id="cd04164">
    <property type="entry name" value="trmE"/>
    <property type="match status" value="1"/>
</dbReference>
<keyword evidence="5" id="KW-0342">GTP-binding</keyword>
<evidence type="ECO:0000256" key="4">
    <source>
        <dbReference type="ARBA" id="ARBA00022741"/>
    </source>
</evidence>
<keyword evidence="3" id="KW-0819">tRNA processing</keyword>
<feature type="domain" description="G" evidence="7">
    <location>
        <begin position="331"/>
        <end position="469"/>
    </location>
</feature>